<dbReference type="OrthoDB" id="5550281at2759"/>
<protein>
    <submittedName>
        <fullName evidence="5">HMG (High mobility group) box protein</fullName>
    </submittedName>
</protein>
<keyword evidence="1 2" id="KW-0238">DNA-binding</keyword>
<comment type="caution">
    <text evidence="5">The sequence shown here is derived from an EMBL/GenBank/DDBJ whole genome shotgun (WGS) entry which is preliminary data.</text>
</comment>
<name>X8JR15_9AGAM</name>
<dbReference type="InterPro" id="IPR036910">
    <property type="entry name" value="HMG_box_dom_sf"/>
</dbReference>
<dbReference type="EMBL" id="JATN01000309">
    <property type="protein sequence ID" value="EUC66192.1"/>
    <property type="molecule type" value="Genomic_DNA"/>
</dbReference>
<dbReference type="SMART" id="SM00398">
    <property type="entry name" value="HMG"/>
    <property type="match status" value="1"/>
</dbReference>
<gene>
    <name evidence="5" type="ORF">RSOL_472090</name>
</gene>
<dbReference type="InterPro" id="IPR050342">
    <property type="entry name" value="HMGB"/>
</dbReference>
<dbReference type="InterPro" id="IPR009071">
    <property type="entry name" value="HMG_box_dom"/>
</dbReference>
<dbReference type="SUPFAM" id="SSF47095">
    <property type="entry name" value="HMG-box"/>
    <property type="match status" value="1"/>
</dbReference>
<keyword evidence="3" id="KW-0472">Membrane</keyword>
<keyword evidence="3" id="KW-0812">Transmembrane</keyword>
<feature type="transmembrane region" description="Helical" evidence="3">
    <location>
        <begin position="63"/>
        <end position="81"/>
    </location>
</feature>
<sequence length="296" mass="33458">MNKAYIHSDLQLLFGATLFILAIVLLGLIINEAVDFLALLVSFILFVLVIIILFLTTTSKSNILHTPFVFILIFIFIFIIYKRKARFAKEEYERELAAWQRTLTPDDIRQENVFRSAQRKAGKSRRSNLKDPNAPKKPLSAYFMFLQWIRADPARVQDVFGDETETTRQSVLAASKWRELSDAEKKPFLAQAEREKLEYEAARKEYDERTTGAPNPNHYAGGYMHIIGANNGLYVDGGSQSSHRESSSLGRLAGRASFGPIMFTPGSVYDEEAVGDDDKLAEKLLGLSISDRITPR</sequence>
<dbReference type="GO" id="GO:0005634">
    <property type="term" value="C:nucleus"/>
    <property type="evidence" value="ECO:0007669"/>
    <property type="project" value="UniProtKB-UniRule"/>
</dbReference>
<dbReference type="Gene3D" id="1.10.30.10">
    <property type="entry name" value="High mobility group box domain"/>
    <property type="match status" value="1"/>
</dbReference>
<feature type="domain" description="HMG box" evidence="4">
    <location>
        <begin position="135"/>
        <end position="207"/>
    </location>
</feature>
<reference evidence="6" key="1">
    <citation type="journal article" date="2014" name="Genome Announc.">
        <title>Draft genome sequence of the plant-pathogenic soil fungus Rhizoctonia solani anastomosis group 3 strain Rhs1AP.</title>
        <authorList>
            <person name="Cubeta M.A."/>
            <person name="Thomas E."/>
            <person name="Dean R.A."/>
            <person name="Jabaji S."/>
            <person name="Neate S.M."/>
            <person name="Tavantzis S."/>
            <person name="Toda T."/>
            <person name="Vilgalys R."/>
            <person name="Bharathan N."/>
            <person name="Fedorova-Abrams N."/>
            <person name="Pakala S.B."/>
            <person name="Pakala S.M."/>
            <person name="Zafar N."/>
            <person name="Joardar V."/>
            <person name="Losada L."/>
            <person name="Nierman W.C."/>
        </authorList>
    </citation>
    <scope>NUCLEOTIDE SEQUENCE [LARGE SCALE GENOMIC DNA]</scope>
    <source>
        <strain evidence="6">AG-3</strain>
    </source>
</reference>
<evidence type="ECO:0000256" key="1">
    <source>
        <dbReference type="ARBA" id="ARBA00023125"/>
    </source>
</evidence>
<evidence type="ECO:0000256" key="2">
    <source>
        <dbReference type="PROSITE-ProRule" id="PRU00267"/>
    </source>
</evidence>
<feature type="transmembrane region" description="Helical" evidence="3">
    <location>
        <begin position="36"/>
        <end position="56"/>
    </location>
</feature>
<dbReference type="PANTHER" id="PTHR48112:SF22">
    <property type="entry name" value="MITOCHONDRIAL TRANSCRIPTION FACTOR A, ISOFORM B"/>
    <property type="match status" value="1"/>
</dbReference>
<evidence type="ECO:0000259" key="4">
    <source>
        <dbReference type="PROSITE" id="PS50118"/>
    </source>
</evidence>
<dbReference type="AlphaFoldDB" id="X8JR15"/>
<feature type="DNA-binding region" description="HMG box" evidence="2">
    <location>
        <begin position="135"/>
        <end position="207"/>
    </location>
</feature>
<accession>X8JR15</accession>
<evidence type="ECO:0000313" key="5">
    <source>
        <dbReference type="EMBL" id="EUC66192.1"/>
    </source>
</evidence>
<feature type="transmembrane region" description="Helical" evidence="3">
    <location>
        <begin position="12"/>
        <end position="30"/>
    </location>
</feature>
<evidence type="ECO:0000256" key="3">
    <source>
        <dbReference type="SAM" id="Phobius"/>
    </source>
</evidence>
<dbReference type="PANTHER" id="PTHR48112">
    <property type="entry name" value="HIGH MOBILITY GROUP PROTEIN DSP1"/>
    <property type="match status" value="1"/>
</dbReference>
<dbReference type="Pfam" id="PF00505">
    <property type="entry name" value="HMG_box"/>
    <property type="match status" value="1"/>
</dbReference>
<evidence type="ECO:0000313" key="6">
    <source>
        <dbReference type="Proteomes" id="UP000030108"/>
    </source>
</evidence>
<organism evidence="5 6">
    <name type="scientific">Rhizoctonia solani AG-3 Rhs1AP</name>
    <dbReference type="NCBI Taxonomy" id="1086054"/>
    <lineage>
        <taxon>Eukaryota</taxon>
        <taxon>Fungi</taxon>
        <taxon>Dikarya</taxon>
        <taxon>Basidiomycota</taxon>
        <taxon>Agaricomycotina</taxon>
        <taxon>Agaricomycetes</taxon>
        <taxon>Cantharellales</taxon>
        <taxon>Ceratobasidiaceae</taxon>
        <taxon>Rhizoctonia</taxon>
    </lineage>
</organism>
<keyword evidence="2" id="KW-0539">Nucleus</keyword>
<keyword evidence="3" id="KW-1133">Transmembrane helix</keyword>
<feature type="non-terminal residue" evidence="5">
    <location>
        <position position="296"/>
    </location>
</feature>
<dbReference type="PROSITE" id="PS50118">
    <property type="entry name" value="HMG_BOX_2"/>
    <property type="match status" value="1"/>
</dbReference>
<dbReference type="Proteomes" id="UP000030108">
    <property type="component" value="Unassembled WGS sequence"/>
</dbReference>
<dbReference type="GO" id="GO:0003677">
    <property type="term" value="F:DNA binding"/>
    <property type="evidence" value="ECO:0007669"/>
    <property type="project" value="UniProtKB-UniRule"/>
</dbReference>
<proteinExistence type="predicted"/>